<name>A0A449BCB6_HAPAX</name>
<gene>
    <name evidence="4" type="ORF">NCTC10138_00433</name>
</gene>
<reference evidence="4 5" key="1">
    <citation type="submission" date="2019-01" db="EMBL/GenBank/DDBJ databases">
        <authorList>
            <consortium name="Pathogen Informatics"/>
        </authorList>
    </citation>
    <scope>NUCLEOTIDE SEQUENCE [LARGE SCALE GENOMIC DNA]</scope>
    <source>
        <strain evidence="4 5">NCTC10138</strain>
    </source>
</reference>
<evidence type="ECO:0000256" key="1">
    <source>
        <dbReference type="PROSITE-ProRule" id="PRU00182"/>
    </source>
</evidence>
<keyword evidence="2" id="KW-0812">Transmembrane</keyword>
<dbReference type="SUPFAM" id="SSF55174">
    <property type="entry name" value="Alpha-L RNA-binding motif"/>
    <property type="match status" value="1"/>
</dbReference>
<accession>A0A449BCB6</accession>
<dbReference type="CDD" id="cd00165">
    <property type="entry name" value="S4"/>
    <property type="match status" value="1"/>
</dbReference>
<evidence type="ECO:0000313" key="4">
    <source>
        <dbReference type="EMBL" id="VEU80077.1"/>
    </source>
</evidence>
<sequence length="102" mass="12136">MRIDLFLKTSRLIKRRKIANDAATKELVYINDKLVKPSARVKLDDIVTLNLGTKQIIVKVTSLTSKKEELMYQLISEKYLWQRFLPLSFLYLIFLIKIWYNN</sequence>
<dbReference type="EMBL" id="LR215048">
    <property type="protein sequence ID" value="VEU80077.1"/>
    <property type="molecule type" value="Genomic_DNA"/>
</dbReference>
<dbReference type="KEGG" id="aaxa:NCTC10138_00433"/>
<organism evidence="4 5">
    <name type="scientific">Haploplasma axanthum</name>
    <name type="common">Acholeplasma axanthum</name>
    <dbReference type="NCBI Taxonomy" id="29552"/>
    <lineage>
        <taxon>Bacteria</taxon>
        <taxon>Bacillati</taxon>
        <taxon>Mycoplasmatota</taxon>
        <taxon>Mollicutes</taxon>
        <taxon>Acholeplasmatales</taxon>
        <taxon>Acholeplasmataceae</taxon>
        <taxon>Haploplasma</taxon>
    </lineage>
</organism>
<dbReference type="Pfam" id="PF01479">
    <property type="entry name" value="S4"/>
    <property type="match status" value="1"/>
</dbReference>
<dbReference type="OrthoDB" id="9805210at2"/>
<proteinExistence type="predicted"/>
<dbReference type="InterPro" id="IPR002942">
    <property type="entry name" value="S4_RNA-bd"/>
</dbReference>
<feature type="domain" description="RNA-binding S4" evidence="3">
    <location>
        <begin position="1"/>
        <end position="66"/>
    </location>
</feature>
<feature type="transmembrane region" description="Helical" evidence="2">
    <location>
        <begin position="80"/>
        <end position="100"/>
    </location>
</feature>
<dbReference type="GO" id="GO:0003723">
    <property type="term" value="F:RNA binding"/>
    <property type="evidence" value="ECO:0007669"/>
    <property type="project" value="UniProtKB-KW"/>
</dbReference>
<keyword evidence="1" id="KW-0694">RNA-binding</keyword>
<dbReference type="Proteomes" id="UP000289841">
    <property type="component" value="Chromosome"/>
</dbReference>
<dbReference type="AlphaFoldDB" id="A0A449BCB6"/>
<protein>
    <recommendedName>
        <fullName evidence="3">RNA-binding S4 domain-containing protein</fullName>
    </recommendedName>
</protein>
<evidence type="ECO:0000259" key="3">
    <source>
        <dbReference type="SMART" id="SM00363"/>
    </source>
</evidence>
<keyword evidence="2" id="KW-1133">Transmembrane helix</keyword>
<dbReference type="Gene3D" id="3.10.290.10">
    <property type="entry name" value="RNA-binding S4 domain"/>
    <property type="match status" value="1"/>
</dbReference>
<keyword evidence="5" id="KW-1185">Reference proteome</keyword>
<dbReference type="InterPro" id="IPR036986">
    <property type="entry name" value="S4_RNA-bd_sf"/>
</dbReference>
<evidence type="ECO:0000256" key="2">
    <source>
        <dbReference type="SAM" id="Phobius"/>
    </source>
</evidence>
<evidence type="ECO:0000313" key="5">
    <source>
        <dbReference type="Proteomes" id="UP000289841"/>
    </source>
</evidence>
<keyword evidence="2" id="KW-0472">Membrane</keyword>
<dbReference type="STRING" id="1278311.GCA_000428705_01092"/>
<dbReference type="SMART" id="SM00363">
    <property type="entry name" value="S4"/>
    <property type="match status" value="1"/>
</dbReference>
<dbReference type="PROSITE" id="PS50889">
    <property type="entry name" value="S4"/>
    <property type="match status" value="1"/>
</dbReference>